<dbReference type="Gene3D" id="2.40.70.10">
    <property type="entry name" value="Acid Proteases"/>
    <property type="match status" value="1"/>
</dbReference>
<dbReference type="EMBL" id="JARIHO010000015">
    <property type="protein sequence ID" value="KAJ7349987.1"/>
    <property type="molecule type" value="Genomic_DNA"/>
</dbReference>
<dbReference type="Proteomes" id="UP001218218">
    <property type="component" value="Unassembled WGS sequence"/>
</dbReference>
<dbReference type="InterPro" id="IPR021109">
    <property type="entry name" value="Peptidase_aspartic_dom_sf"/>
</dbReference>
<organism evidence="2 3">
    <name type="scientific">Mycena albidolilacea</name>
    <dbReference type="NCBI Taxonomy" id="1033008"/>
    <lineage>
        <taxon>Eukaryota</taxon>
        <taxon>Fungi</taxon>
        <taxon>Dikarya</taxon>
        <taxon>Basidiomycota</taxon>
        <taxon>Agaricomycotina</taxon>
        <taxon>Agaricomycetes</taxon>
        <taxon>Agaricomycetidae</taxon>
        <taxon>Agaricales</taxon>
        <taxon>Marasmiineae</taxon>
        <taxon>Mycenaceae</taxon>
        <taxon>Mycena</taxon>
    </lineage>
</organism>
<name>A0AAD7A6J2_9AGAR</name>
<reference evidence="2" key="1">
    <citation type="submission" date="2023-03" db="EMBL/GenBank/DDBJ databases">
        <title>Massive genome expansion in bonnet fungi (Mycena s.s.) driven by repeated elements and novel gene families across ecological guilds.</title>
        <authorList>
            <consortium name="Lawrence Berkeley National Laboratory"/>
            <person name="Harder C.B."/>
            <person name="Miyauchi S."/>
            <person name="Viragh M."/>
            <person name="Kuo A."/>
            <person name="Thoen E."/>
            <person name="Andreopoulos B."/>
            <person name="Lu D."/>
            <person name="Skrede I."/>
            <person name="Drula E."/>
            <person name="Henrissat B."/>
            <person name="Morin E."/>
            <person name="Kohler A."/>
            <person name="Barry K."/>
            <person name="LaButti K."/>
            <person name="Morin E."/>
            <person name="Salamov A."/>
            <person name="Lipzen A."/>
            <person name="Mereny Z."/>
            <person name="Hegedus B."/>
            <person name="Baldrian P."/>
            <person name="Stursova M."/>
            <person name="Weitz H."/>
            <person name="Taylor A."/>
            <person name="Grigoriev I.V."/>
            <person name="Nagy L.G."/>
            <person name="Martin F."/>
            <person name="Kauserud H."/>
        </authorList>
    </citation>
    <scope>NUCLEOTIDE SEQUENCE</scope>
    <source>
        <strain evidence="2">CBHHK002</strain>
    </source>
</reference>
<keyword evidence="3" id="KW-1185">Reference proteome</keyword>
<feature type="compositionally biased region" description="Low complexity" evidence="1">
    <location>
        <begin position="626"/>
        <end position="637"/>
    </location>
</feature>
<evidence type="ECO:0000313" key="2">
    <source>
        <dbReference type="EMBL" id="KAJ7349987.1"/>
    </source>
</evidence>
<protein>
    <submittedName>
        <fullName evidence="2">Uncharacterized protein</fullName>
    </submittedName>
</protein>
<evidence type="ECO:0000313" key="3">
    <source>
        <dbReference type="Proteomes" id="UP001218218"/>
    </source>
</evidence>
<dbReference type="AlphaFoldDB" id="A0AAD7A6J2"/>
<feature type="region of interest" description="Disordered" evidence="1">
    <location>
        <begin position="578"/>
        <end position="597"/>
    </location>
</feature>
<accession>A0AAD7A6J2</accession>
<sequence>MATNTDSQRHTRSATRAGVYPPPPPIFPELSFGDIQAGEFVSLYNGDEARPTVASATRPIGASVLADTSARWILGHPRKPRCPAEKGDDDGGWTTVTRKTSRSHREHSRASRGSHGSSNSESENSDSESTIARATGELSAENALNLARRYEAYAAQLRSEVERKTAPRTTEGRDSVRSDVQEHRGATPVPEGLNGRPGQPLSTSRRATVEEVEDEDNLISFSPKAGPSRNKEKGPDPGNWGDVSSLSHFDEDELRAQREMLENYAEINRVIKQVEVTPRNFFSNFSDAPQSSPKITTKRRSRSPKSRKSKGIRIQPPMVEFEDVPRAKVQNAEPMNLAPPTITQNRNTDPEPQSGLSVEAKLTLLSEKISQLDLRQRAESALNANIDVQKKKGSSTTLKTGKIPIPKPLPRDTTPGRLAAENFFERALRGTPKTSVIVDQENVGINDLTIPVELLHQEEFKPALWYARTRAERLGLEWDEENIEERFLEPIGDVQSGAVHLLLESYEWDAPQPPAGWFDLDSPIPRADGERFDVRALDDCIVISDRLMALCCSLERDTLKDGTFDLYNWYREELQQLETQEPFSSSESYDLADYSGSELDTNSLESHLSSLSETDPSMPSLREVTDSSVGSSSSSDHGPMDDDLPGLETCSDSSDDTDSGGHGVVAESVTDTFEEHLELWAQAAEECSQKRTRTDQPQREHQLGDVLGNTVAALLDFFQPYPGDESIPWSDERRCAVRFRVLRVGSENYTIEDAYCEEVTVLPLEYLRVPAFHLVEWYAGRRAMELNLEYNQVLPIHHFPIEEILAEAVQQYFRDVGYHLPAFREVEICRVLLEPEFLESQGPDDFLVSVPYGPWTLEERISETTLLNPRLNLVNWVIRRQFRHCHRMNERKNGWKDTHNVNYFGTLFDEPDLETEGEFVLFCGGVQIPADGVKGISRTASMPRLANRIVARPLVIVVRVNGEPVRAVIDSGSLGDLLSTSLADQLKLKRKELDDPITLQLAVQGSRLKINHAANVNFSYQDITEEREFLRAFEDIKSCVDETKDHHRKALDYREDALTIWLITDGCSSGIAGIVSQGEDWRNGNVAAFFSAKLNAAQQNYLNVLADALSRIYSNESPGTVRARSEYTYHDILDNNDLEIESISMPVFAGLEAMALSSDRVTRSMAKASEATKGPVAKTATGATGAKPAVNCKVEVVWVCFGYTPKGGQECQQKIRFG</sequence>
<feature type="compositionally biased region" description="Polar residues" evidence="1">
    <location>
        <begin position="282"/>
        <end position="295"/>
    </location>
</feature>
<feature type="compositionally biased region" description="Polar residues" evidence="1">
    <location>
        <begin position="578"/>
        <end position="588"/>
    </location>
</feature>
<feature type="compositionally biased region" description="Basic residues" evidence="1">
    <location>
        <begin position="99"/>
        <end position="112"/>
    </location>
</feature>
<feature type="region of interest" description="Disordered" evidence="1">
    <location>
        <begin position="1"/>
        <end position="25"/>
    </location>
</feature>
<feature type="compositionally biased region" description="Low complexity" evidence="1">
    <location>
        <begin position="113"/>
        <end position="122"/>
    </location>
</feature>
<gene>
    <name evidence="2" type="ORF">DFH08DRAFT_807314</name>
</gene>
<evidence type="ECO:0000256" key="1">
    <source>
        <dbReference type="SAM" id="MobiDB-lite"/>
    </source>
</evidence>
<feature type="region of interest" description="Disordered" evidence="1">
    <location>
        <begin position="282"/>
        <end position="312"/>
    </location>
</feature>
<feature type="compositionally biased region" description="Low complexity" evidence="1">
    <location>
        <begin position="603"/>
        <end position="613"/>
    </location>
</feature>
<feature type="compositionally biased region" description="Basic residues" evidence="1">
    <location>
        <begin position="296"/>
        <end position="311"/>
    </location>
</feature>
<feature type="region of interest" description="Disordered" evidence="1">
    <location>
        <begin position="393"/>
        <end position="416"/>
    </location>
</feature>
<dbReference type="Pfam" id="PF13650">
    <property type="entry name" value="Asp_protease_2"/>
    <property type="match status" value="1"/>
</dbReference>
<feature type="region of interest" description="Disordered" evidence="1">
    <location>
        <begin position="75"/>
        <end position="136"/>
    </location>
</feature>
<feature type="region of interest" description="Disordered" evidence="1">
    <location>
        <begin position="160"/>
        <end position="246"/>
    </location>
</feature>
<proteinExistence type="predicted"/>
<comment type="caution">
    <text evidence="2">The sequence shown here is derived from an EMBL/GenBank/DDBJ whole genome shotgun (WGS) entry which is preliminary data.</text>
</comment>
<feature type="region of interest" description="Disordered" evidence="1">
    <location>
        <begin position="602"/>
        <end position="664"/>
    </location>
</feature>
<dbReference type="CDD" id="cd00303">
    <property type="entry name" value="retropepsin_like"/>
    <property type="match status" value="1"/>
</dbReference>
<feature type="compositionally biased region" description="Basic and acidic residues" evidence="1">
    <location>
        <begin position="160"/>
        <end position="185"/>
    </location>
</feature>